<dbReference type="InterPro" id="IPR000055">
    <property type="entry name" value="Restrct_endonuc_typeI_TRD"/>
</dbReference>
<sequence length="399" mass="46032">MTEIQKDNKNIANVPHLRFPGFTDEWELTSVDENCLLKGRIGYRGYTTGDLVEEGKGAFVLGGKHIKNQTIDLSEPTFLSWDKYYESPEIMVKVGDIIFSQRGTLGDCAIIEKEIGFATINPSMVLLKDITCNPKFLYYILIGENIQNEVQKNKALGAIPMLSQKQIKNFPFLIPKNPNEQQKISSFLSLIDEKIQTQIKIIEELKLLKNTLSKKIFSRQLTFKDDNGNDFPEWQHKKLGELATITTGSSNREDSILDGEYTFFDRSQDVRTSKRYLFNKEAVIVPGEGQKFTPKYFMGKFDLHQRTYAIFDFIELSGKYLYYHIDIDEKYLQSQAVGSTVKSLRLPMFQSMPIKFPPLEEQMKIANFLSSIDTKIDIETELLEKLEEQKKYLLQNLFI</sequence>
<feature type="coiled-coil region" evidence="4">
    <location>
        <begin position="369"/>
        <end position="396"/>
    </location>
</feature>
<keyword evidence="4" id="KW-0175">Coiled coil</keyword>
<dbReference type="Proteomes" id="UP000187261">
    <property type="component" value="Unassembled WGS sequence"/>
</dbReference>
<protein>
    <submittedName>
        <fullName evidence="6">Type I restriction enzyme, S subunit</fullName>
    </submittedName>
</protein>
<evidence type="ECO:0000256" key="3">
    <source>
        <dbReference type="ARBA" id="ARBA00023125"/>
    </source>
</evidence>
<dbReference type="EMBL" id="FTPU01000023">
    <property type="protein sequence ID" value="SIT97428.1"/>
    <property type="molecule type" value="Genomic_DNA"/>
</dbReference>
<keyword evidence="7" id="KW-1185">Reference proteome</keyword>
<keyword evidence="2" id="KW-0680">Restriction system</keyword>
<dbReference type="PANTHER" id="PTHR30408">
    <property type="entry name" value="TYPE-1 RESTRICTION ENZYME ECOKI SPECIFICITY PROTEIN"/>
    <property type="match status" value="1"/>
</dbReference>
<dbReference type="AlphaFoldDB" id="A0A1U7PZV9"/>
<dbReference type="REBASE" id="200198">
    <property type="entry name" value="S4.Cbo19482ORF2148P"/>
</dbReference>
<evidence type="ECO:0000256" key="1">
    <source>
        <dbReference type="ARBA" id="ARBA00010923"/>
    </source>
</evidence>
<keyword evidence="3" id="KW-0238">DNA-binding</keyword>
<dbReference type="PANTHER" id="PTHR30408:SF12">
    <property type="entry name" value="TYPE I RESTRICTION ENZYME MJAVIII SPECIFICITY SUBUNIT"/>
    <property type="match status" value="1"/>
</dbReference>
<evidence type="ECO:0000256" key="4">
    <source>
        <dbReference type="SAM" id="Coils"/>
    </source>
</evidence>
<organism evidence="6 7">
    <name type="scientific">Epilithonimonas bovis DSM 19482</name>
    <dbReference type="NCBI Taxonomy" id="1121284"/>
    <lineage>
        <taxon>Bacteria</taxon>
        <taxon>Pseudomonadati</taxon>
        <taxon>Bacteroidota</taxon>
        <taxon>Flavobacteriia</taxon>
        <taxon>Flavobacteriales</taxon>
        <taxon>Weeksellaceae</taxon>
        <taxon>Chryseobacterium group</taxon>
        <taxon>Epilithonimonas</taxon>
    </lineage>
</organism>
<dbReference type="SUPFAM" id="SSF116734">
    <property type="entry name" value="DNA methylase specificity domain"/>
    <property type="match status" value="2"/>
</dbReference>
<dbReference type="Gene3D" id="3.90.220.20">
    <property type="entry name" value="DNA methylase specificity domains"/>
    <property type="match status" value="2"/>
</dbReference>
<evidence type="ECO:0000259" key="5">
    <source>
        <dbReference type="Pfam" id="PF01420"/>
    </source>
</evidence>
<dbReference type="OrthoDB" id="667970at2"/>
<dbReference type="GO" id="GO:0003677">
    <property type="term" value="F:DNA binding"/>
    <property type="evidence" value="ECO:0007669"/>
    <property type="project" value="UniProtKB-KW"/>
</dbReference>
<dbReference type="InterPro" id="IPR044946">
    <property type="entry name" value="Restrct_endonuc_typeI_TRD_sf"/>
</dbReference>
<dbReference type="GO" id="GO:0009307">
    <property type="term" value="P:DNA restriction-modification system"/>
    <property type="evidence" value="ECO:0007669"/>
    <property type="project" value="UniProtKB-KW"/>
</dbReference>
<accession>A0A1U7PZV9</accession>
<dbReference type="RefSeq" id="WP_076783591.1">
    <property type="nucleotide sequence ID" value="NZ_FTPU01000023.1"/>
</dbReference>
<evidence type="ECO:0000313" key="6">
    <source>
        <dbReference type="EMBL" id="SIT97428.1"/>
    </source>
</evidence>
<evidence type="ECO:0000256" key="2">
    <source>
        <dbReference type="ARBA" id="ARBA00022747"/>
    </source>
</evidence>
<dbReference type="STRING" id="1121284.SAMN05660493_02145"/>
<name>A0A1U7PZV9_9FLAO</name>
<dbReference type="InterPro" id="IPR052021">
    <property type="entry name" value="Type-I_RS_S_subunit"/>
</dbReference>
<evidence type="ECO:0000313" key="7">
    <source>
        <dbReference type="Proteomes" id="UP000187261"/>
    </source>
</evidence>
<feature type="domain" description="Type I restriction modification DNA specificity" evidence="5">
    <location>
        <begin position="92"/>
        <end position="206"/>
    </location>
</feature>
<dbReference type="Pfam" id="PF01420">
    <property type="entry name" value="Methylase_S"/>
    <property type="match status" value="2"/>
</dbReference>
<dbReference type="Gene3D" id="1.10.287.1120">
    <property type="entry name" value="Bipartite methylase S protein"/>
    <property type="match status" value="1"/>
</dbReference>
<reference evidence="7" key="1">
    <citation type="submission" date="2016-10" db="EMBL/GenBank/DDBJ databases">
        <authorList>
            <person name="Varghese N."/>
            <person name="Submissions S."/>
        </authorList>
    </citation>
    <scope>NUCLEOTIDE SEQUENCE [LARGE SCALE GENOMIC DNA]</scope>
    <source>
        <strain evidence="7">DSM 19482</strain>
    </source>
</reference>
<feature type="domain" description="Type I restriction modification DNA specificity" evidence="5">
    <location>
        <begin position="233"/>
        <end position="388"/>
    </location>
</feature>
<proteinExistence type="inferred from homology"/>
<gene>
    <name evidence="6" type="ORF">SAMN05660493_02145</name>
</gene>
<comment type="similarity">
    <text evidence="1">Belongs to the type-I restriction system S methylase family.</text>
</comment>